<reference evidence="2" key="1">
    <citation type="journal article" date="2019" name="bioRxiv">
        <title>The Genome of the Zebra Mussel, Dreissena polymorpha: A Resource for Invasive Species Research.</title>
        <authorList>
            <person name="McCartney M.A."/>
            <person name="Auch B."/>
            <person name="Kono T."/>
            <person name="Mallez S."/>
            <person name="Zhang Y."/>
            <person name="Obille A."/>
            <person name="Becker A."/>
            <person name="Abrahante J.E."/>
            <person name="Garbe J."/>
            <person name="Badalamenti J.P."/>
            <person name="Herman A."/>
            <person name="Mangelson H."/>
            <person name="Liachko I."/>
            <person name="Sullivan S."/>
            <person name="Sone E.D."/>
            <person name="Koren S."/>
            <person name="Silverstein K.A.T."/>
            <person name="Beckman K.B."/>
            <person name="Gohl D.M."/>
        </authorList>
    </citation>
    <scope>NUCLEOTIDE SEQUENCE</scope>
    <source>
        <strain evidence="2">Duluth1</strain>
        <tissue evidence="2">Whole animal</tissue>
    </source>
</reference>
<evidence type="ECO:0000256" key="1">
    <source>
        <dbReference type="SAM" id="MobiDB-lite"/>
    </source>
</evidence>
<evidence type="ECO:0000313" key="2">
    <source>
        <dbReference type="EMBL" id="KAH3711397.1"/>
    </source>
</evidence>
<protein>
    <submittedName>
        <fullName evidence="2">Uncharacterized protein</fullName>
    </submittedName>
</protein>
<accession>A0A9D3Z3W4</accession>
<sequence>MYPSQLQTVALDVPRPFTESFQLDLPLCPFRGKRLILSQIQCTLANETLMYPVSCADGVVWIMRRVLYVSDVFGAEHPAPHKRTHAERARNPPPLALAYGPAPNPPPLEPPETSTLIHPLAARDNRSAKNRPRSFPKPHPESPSYLERVPACALTAASVLVRSLSARARPWRPHRAQTKGPHGDHRCDPSAMPCDGVTIGTPLIRTYASPKIRQEHRLAGADRSSIFFLKMKGLSISITKERGVE</sequence>
<organism evidence="2 3">
    <name type="scientific">Dreissena polymorpha</name>
    <name type="common">Zebra mussel</name>
    <name type="synonym">Mytilus polymorpha</name>
    <dbReference type="NCBI Taxonomy" id="45954"/>
    <lineage>
        <taxon>Eukaryota</taxon>
        <taxon>Metazoa</taxon>
        <taxon>Spiralia</taxon>
        <taxon>Lophotrochozoa</taxon>
        <taxon>Mollusca</taxon>
        <taxon>Bivalvia</taxon>
        <taxon>Autobranchia</taxon>
        <taxon>Heteroconchia</taxon>
        <taxon>Euheterodonta</taxon>
        <taxon>Imparidentia</taxon>
        <taxon>Neoheterodontei</taxon>
        <taxon>Myida</taxon>
        <taxon>Dreissenoidea</taxon>
        <taxon>Dreissenidae</taxon>
        <taxon>Dreissena</taxon>
    </lineage>
</organism>
<evidence type="ECO:0000313" key="3">
    <source>
        <dbReference type="Proteomes" id="UP000828390"/>
    </source>
</evidence>
<feature type="region of interest" description="Disordered" evidence="1">
    <location>
        <begin position="170"/>
        <end position="189"/>
    </location>
</feature>
<name>A0A9D3Z3W4_DREPO</name>
<keyword evidence="3" id="KW-1185">Reference proteome</keyword>
<feature type="region of interest" description="Disordered" evidence="1">
    <location>
        <begin position="79"/>
        <end position="114"/>
    </location>
</feature>
<dbReference type="Proteomes" id="UP000828390">
    <property type="component" value="Unassembled WGS sequence"/>
</dbReference>
<dbReference type="AlphaFoldDB" id="A0A9D3Z3W4"/>
<reference evidence="2" key="2">
    <citation type="submission" date="2020-11" db="EMBL/GenBank/DDBJ databases">
        <authorList>
            <person name="McCartney M.A."/>
            <person name="Auch B."/>
            <person name="Kono T."/>
            <person name="Mallez S."/>
            <person name="Becker A."/>
            <person name="Gohl D.M."/>
            <person name="Silverstein K.A.T."/>
            <person name="Koren S."/>
            <person name="Bechman K.B."/>
            <person name="Herman A."/>
            <person name="Abrahante J.E."/>
            <person name="Garbe J."/>
        </authorList>
    </citation>
    <scope>NUCLEOTIDE SEQUENCE</scope>
    <source>
        <strain evidence="2">Duluth1</strain>
        <tissue evidence="2">Whole animal</tissue>
    </source>
</reference>
<proteinExistence type="predicted"/>
<comment type="caution">
    <text evidence="2">The sequence shown here is derived from an EMBL/GenBank/DDBJ whole genome shotgun (WGS) entry which is preliminary data.</text>
</comment>
<dbReference type="EMBL" id="JAIWYP010000014">
    <property type="protein sequence ID" value="KAH3711397.1"/>
    <property type="molecule type" value="Genomic_DNA"/>
</dbReference>
<gene>
    <name evidence="2" type="ORF">DPMN_071066</name>
</gene>